<feature type="transmembrane region" description="Helical" evidence="1">
    <location>
        <begin position="132"/>
        <end position="153"/>
    </location>
</feature>
<sequence>MQIFHNMYINKYIYSPVSKFHQIHDPIKIHSIYYILLIGLYFNSYRIILIILIVITLYGFSNSPKLLHTIVNKNIFYLFYTMIINYFIDNEFVISNNTLKYKLLIPYALKLSNNNNIWKIKYCSLFYLIPKYLVKLILTYIIYFNFLEILFIFTEHQIILERLINCINTIYLYMKTEYNKNIINIFLGYHALQNINISLININTGKRIKGQHIAKQYTINFIIIINRYYDYILSANNKNTIILWNRNIQQKSFINLNFY</sequence>
<accession>A0A1Z1MDI6</accession>
<feature type="transmembrane region" description="Helical" evidence="1">
    <location>
        <begin position="70"/>
        <end position="88"/>
    </location>
</feature>
<proteinExistence type="predicted"/>
<evidence type="ECO:0000313" key="2">
    <source>
        <dbReference type="EMBL" id="ARW64138.1"/>
    </source>
</evidence>
<geneLocation type="chloroplast" evidence="2"/>
<dbReference type="AlphaFoldDB" id="A0A1Z1MDI6"/>
<keyword evidence="1" id="KW-0472">Membrane</keyword>
<keyword evidence="2" id="KW-0934">Plastid</keyword>
<evidence type="ECO:0000256" key="1">
    <source>
        <dbReference type="SAM" id="Phobius"/>
    </source>
</evidence>
<name>A0A1Z1MDI6_9FLOR</name>
<keyword evidence="2" id="KW-0150">Chloroplast</keyword>
<keyword evidence="1" id="KW-1133">Transmembrane helix</keyword>
<protein>
    <submittedName>
        <fullName evidence="2">Uncharacterized protein</fullName>
    </submittedName>
</protein>
<dbReference type="EMBL" id="MF101431">
    <property type="protein sequence ID" value="ARW64138.1"/>
    <property type="molecule type" value="Genomic_DNA"/>
</dbReference>
<organism evidence="2">
    <name type="scientific">Chondria sp.</name>
    <name type="common">in: red algae</name>
    <dbReference type="NCBI Taxonomy" id="1982705"/>
    <lineage>
        <taxon>Eukaryota</taxon>
        <taxon>Rhodophyta</taxon>
        <taxon>Florideophyceae</taxon>
        <taxon>Rhodymeniophycidae</taxon>
        <taxon>Ceramiales</taxon>
        <taxon>Rhodomelaceae</taxon>
        <taxon>Chondrieae</taxon>
        <taxon>Chondria</taxon>
    </lineage>
</organism>
<keyword evidence="1" id="KW-0812">Transmembrane</keyword>
<gene>
    <name evidence="2" type="primary">ConsOrf4</name>
</gene>
<feature type="transmembrane region" description="Helical" evidence="1">
    <location>
        <begin position="32"/>
        <end position="58"/>
    </location>
</feature>
<reference evidence="2" key="1">
    <citation type="journal article" date="2017" name="J. Phycol.">
        <title>Analysis of chloroplast genomes and a supermatrix inform reclassification of the Rhodomelaceae (Rhodophyta).</title>
        <authorList>
            <person name="Diaz-Tapia P."/>
            <person name="Maggs C.A."/>
            <person name="West J.A."/>
            <person name="Verbruggen H."/>
        </authorList>
    </citation>
    <scope>NUCLEOTIDE SEQUENCE</scope>
    <source>
        <strain evidence="2">PD745</strain>
    </source>
</reference>